<keyword evidence="2" id="KW-0328">Glycosyltransferase</keyword>
<dbReference type="InterPro" id="IPR050426">
    <property type="entry name" value="Glycosyltransferase_28"/>
</dbReference>
<feature type="binding site" evidence="8">
    <location>
        <position position="292"/>
    </location>
    <ligand>
        <name>dTDP</name>
        <dbReference type="ChEBI" id="CHEBI:58369"/>
    </ligand>
</feature>
<evidence type="ECO:0000259" key="5">
    <source>
        <dbReference type="Pfam" id="PF21036"/>
    </source>
</evidence>
<dbReference type="EMBL" id="GQ409537">
    <property type="protein sequence ID" value="ADE34512.1"/>
    <property type="molecule type" value="Genomic_DNA"/>
</dbReference>
<feature type="binding site" evidence="8">
    <location>
        <position position="222"/>
    </location>
    <ligand>
        <name>dTDP</name>
        <dbReference type="ChEBI" id="CHEBI:58369"/>
    </ligand>
</feature>
<dbReference type="PANTHER" id="PTHR48050">
    <property type="entry name" value="STEROL 3-BETA-GLUCOSYLTRANSFERASE"/>
    <property type="match status" value="1"/>
</dbReference>
<dbReference type="Gene3D" id="3.40.50.2000">
    <property type="entry name" value="Glycogen Phosphorylase B"/>
    <property type="match status" value="2"/>
</dbReference>
<dbReference type="CAZy" id="GT1">
    <property type="family name" value="Glycosyltransferase Family 1"/>
</dbReference>
<evidence type="ECO:0007829" key="8">
    <source>
        <dbReference type="PDB" id="4G2T"/>
    </source>
</evidence>
<evidence type="ECO:0000256" key="1">
    <source>
        <dbReference type="ARBA" id="ARBA00006962"/>
    </source>
</evidence>
<feature type="binding site" evidence="8">
    <location>
        <position position="277"/>
    </location>
    <ligand>
        <name>dTDP</name>
        <dbReference type="ChEBI" id="CHEBI:58369"/>
    </ligand>
</feature>
<feature type="binding site" evidence="8">
    <location>
        <position position="221"/>
    </location>
    <ligand>
        <name>dTDP</name>
        <dbReference type="ChEBI" id="CHEBI:58369"/>
    </ligand>
</feature>
<gene>
    <name evidence="6" type="primary">ssfS6</name>
</gene>
<keyword evidence="7 8" id="KW-0002">3D-structure</keyword>
<dbReference type="InterPro" id="IPR048284">
    <property type="entry name" value="EryCIII-like_N"/>
</dbReference>
<feature type="binding site" evidence="8">
    <location>
        <position position="279"/>
    </location>
    <ligand>
        <name>dTDP</name>
        <dbReference type="ChEBI" id="CHEBI:58369"/>
    </ligand>
</feature>
<evidence type="ECO:0000256" key="3">
    <source>
        <dbReference type="ARBA" id="ARBA00022679"/>
    </source>
</evidence>
<reference evidence="6" key="1">
    <citation type="journal article" date="2009" name="J. Am. Chem. Soc.">
        <title>Biochemical analysis of the biosynthetic pathway of an anticancer tetracycline SF2575.</title>
        <authorList>
            <person name="Pickens L.B."/>
            <person name="Kim W."/>
            <person name="Wang P."/>
            <person name="Zhou H."/>
            <person name="Watanabe K."/>
            <person name="Gomi S."/>
            <person name="Tang Y."/>
        </authorList>
    </citation>
    <scope>NUCLEOTIDE SEQUENCE</scope>
    <source>
        <strain evidence="6">SF2575</strain>
    </source>
</reference>
<evidence type="ECO:0000256" key="2">
    <source>
        <dbReference type="ARBA" id="ARBA00022676"/>
    </source>
</evidence>
<proteinExistence type="evidence at protein level"/>
<dbReference type="Pfam" id="PF21036">
    <property type="entry name" value="EryCIII-like_N"/>
    <property type="match status" value="1"/>
</dbReference>
<keyword evidence="3" id="KW-0808">Transferase</keyword>
<accession>D6MSX4</accession>
<dbReference type="SMR" id="D6MSX4"/>
<dbReference type="PDB" id="4FZR">
    <property type="method" value="X-ray"/>
    <property type="resolution" value="2.40 A"/>
    <property type="chains" value="A=1-383"/>
</dbReference>
<dbReference type="PANTHER" id="PTHR48050:SF13">
    <property type="entry name" value="STEROL 3-BETA-GLUCOSYLTRANSFERASE UGT80A2"/>
    <property type="match status" value="1"/>
</dbReference>
<dbReference type="AlphaFoldDB" id="D6MSX4"/>
<dbReference type="InterPro" id="IPR010610">
    <property type="entry name" value="EryCIII-like_C"/>
</dbReference>
<dbReference type="Pfam" id="PF06722">
    <property type="entry name" value="EryCIII-like_C"/>
    <property type="match status" value="1"/>
</dbReference>
<dbReference type="PDBsum" id="4FZR"/>
<feature type="domain" description="Erythromycin biosynthesis protein CIII-like C-terminal" evidence="4">
    <location>
        <begin position="243"/>
        <end position="380"/>
    </location>
</feature>
<feature type="binding site" evidence="8">
    <location>
        <position position="196"/>
    </location>
    <ligand>
        <name>dTDP</name>
        <dbReference type="ChEBI" id="CHEBI:58369"/>
    </ligand>
</feature>
<feature type="binding site" evidence="8">
    <location>
        <position position="296"/>
    </location>
    <ligand>
        <name>dTDP</name>
        <dbReference type="ChEBI" id="CHEBI:58369"/>
    </ligand>
</feature>
<dbReference type="CDD" id="cd03784">
    <property type="entry name" value="GT1_Gtf-like"/>
    <property type="match status" value="1"/>
</dbReference>
<name>D6MSX4_9ACTN</name>
<evidence type="ECO:0000259" key="4">
    <source>
        <dbReference type="Pfam" id="PF06722"/>
    </source>
</evidence>
<dbReference type="PDB" id="4G2T">
    <property type="method" value="X-ray"/>
    <property type="resolution" value="2.40 A"/>
    <property type="chains" value="A=1-383"/>
</dbReference>
<dbReference type="GO" id="GO:0016758">
    <property type="term" value="F:hexosyltransferase activity"/>
    <property type="evidence" value="ECO:0007669"/>
    <property type="project" value="UniProtKB-ARBA"/>
</dbReference>
<organism evidence="6">
    <name type="scientific">Streptomyces sp. SF2575</name>
    <dbReference type="NCBI Taxonomy" id="746675"/>
    <lineage>
        <taxon>Bacteria</taxon>
        <taxon>Bacillati</taxon>
        <taxon>Actinomycetota</taxon>
        <taxon>Actinomycetes</taxon>
        <taxon>Kitasatosporales</taxon>
        <taxon>Streptomycetaceae</taxon>
        <taxon>Streptomyces</taxon>
    </lineage>
</organism>
<sequence>MRILVIAGCSEGFVMPLVPLSWALRAAGHEVLVAASENMGPTVTGAGLPFAPTCPSLDMPEVLSWDREGNRTTMPREEKPLLEHIGRGYGRLVLRMRDEALALAERWKPDLVLTETYSLTGPLVAATLGIPWIEQSIRLASPELIKSAGVGELAPELAELGLTDFPDPLLSIDVCPPSMEAQPKPGTTKMRYVPYNGRNDQVPSWVFEERKQPRLCLTFGTRVPLPNTNTIPGGLSLLQALSQELPKLGFEVVVAVSDKLAQTLQPLPEGVLAAGQFPLSAIMPACDVVVHHGGHGTTLTCLSEGVPQVSVPVIAEVWDSARLLHAAGAGVEVPWEQAGVESVLAACARIRDDSSYVGNARRLAAEMATLPTPADIVRLIEQA</sequence>
<dbReference type="EvolutionaryTrace" id="D6MSX4"/>
<feature type="binding site" evidence="8">
    <location>
        <position position="297"/>
    </location>
    <ligand>
        <name>dTDP</name>
        <dbReference type="ChEBI" id="CHEBI:58369"/>
    </ligand>
</feature>
<dbReference type="GO" id="GO:0017000">
    <property type="term" value="P:antibiotic biosynthetic process"/>
    <property type="evidence" value="ECO:0007669"/>
    <property type="project" value="UniProtKB-ARBA"/>
</dbReference>
<evidence type="ECO:0007829" key="7">
    <source>
        <dbReference type="PDB" id="4FZR"/>
    </source>
</evidence>
<protein>
    <submittedName>
        <fullName evidence="6">SsfS6</fullName>
    </submittedName>
</protein>
<dbReference type="GO" id="GO:0008194">
    <property type="term" value="F:UDP-glycosyltransferase activity"/>
    <property type="evidence" value="ECO:0007669"/>
    <property type="project" value="InterPro"/>
</dbReference>
<feature type="domain" description="Erythromycin biosynthesis protein CIII-like N-terminal" evidence="5">
    <location>
        <begin position="22"/>
        <end position="220"/>
    </location>
</feature>
<dbReference type="InterPro" id="IPR002213">
    <property type="entry name" value="UDP_glucos_trans"/>
</dbReference>
<evidence type="ECO:0000313" key="6">
    <source>
        <dbReference type="EMBL" id="ADE34512.1"/>
    </source>
</evidence>
<dbReference type="PDBsum" id="4G2T"/>
<comment type="similarity">
    <text evidence="1">Belongs to the glycosyltransferase 28 family.</text>
</comment>
<reference evidence="7 8" key="2">
    <citation type="journal article" date="2013" name="Proteins">
        <title>Crystal structure of SsfS6, the putative C-glycosyltransferase involved in SF2575 biosynthesis.</title>
        <authorList>
            <person name="Wang F."/>
            <person name="Zhou M."/>
            <person name="Singh S."/>
            <person name="Yennamalli R.M."/>
            <person name="Bingman C.A."/>
            <person name="Thorson J.S."/>
            <person name="Phillips G.N."/>
        </authorList>
    </citation>
    <scope>X-RAY CRYSTALLOGRAPHY (2.40 ANGSTROMS) IN COMPLEX WITH DTDP</scope>
</reference>
<dbReference type="SUPFAM" id="SSF53756">
    <property type="entry name" value="UDP-Glycosyltransferase/glycogen phosphorylase"/>
    <property type="match status" value="1"/>
</dbReference>